<gene>
    <name evidence="1" type="ORF">SAMN06297397_2680</name>
</gene>
<reference evidence="1" key="1">
    <citation type="submission" date="2017-04" db="EMBL/GenBank/DDBJ databases">
        <authorList>
            <person name="Varghese N."/>
            <person name="Submissions S."/>
        </authorList>
    </citation>
    <scope>NUCLEOTIDE SEQUENCE</scope>
    <source>
        <strain evidence="1">WTE2008</strain>
    </source>
</reference>
<accession>A0AC61PP87</accession>
<name>A0AC61PP87_9FIRM</name>
<dbReference type="Proteomes" id="UP000192328">
    <property type="component" value="Unassembled WGS sequence"/>
</dbReference>
<evidence type="ECO:0000313" key="1">
    <source>
        <dbReference type="EMBL" id="SMC81358.1"/>
    </source>
</evidence>
<comment type="caution">
    <text evidence="1">The sequence shown here is derived from an EMBL/GenBank/DDBJ whole genome shotgun (WGS) entry which is preliminary data.</text>
</comment>
<keyword evidence="2" id="KW-1185">Reference proteome</keyword>
<dbReference type="EMBL" id="FWXZ01000006">
    <property type="protein sequence ID" value="SMC81358.1"/>
    <property type="molecule type" value="Genomic_DNA"/>
</dbReference>
<evidence type="ECO:0000313" key="2">
    <source>
        <dbReference type="Proteomes" id="UP000192328"/>
    </source>
</evidence>
<sequence>MESVRSNPFIRKATSNDLSRIAEIQVFNYRLYFYPIFKSDEYYFDELSVPSLMKEYESGLDSLYVYDDGVVKGFIKVEGTYIARLFVEPVLQNASIGSRLLEYAIQEHNADHLWALEKNEKAIRFYKRHGFIATGEKKPEEGTDEYLVLLKRQQE</sequence>
<protein>
    <submittedName>
        <fullName evidence="1">Acetyltransferase</fullName>
    </submittedName>
</protein>
<organism evidence="1 2">
    <name type="scientific">Aristaeella lactis</name>
    <dbReference type="NCBI Taxonomy" id="3046383"/>
    <lineage>
        <taxon>Bacteria</taxon>
        <taxon>Bacillati</taxon>
        <taxon>Bacillota</taxon>
        <taxon>Clostridia</taxon>
        <taxon>Eubacteriales</taxon>
        <taxon>Aristaeellaceae</taxon>
        <taxon>Aristaeella</taxon>
    </lineage>
</organism>
<proteinExistence type="predicted"/>